<dbReference type="Proteomes" id="UP000002640">
    <property type="component" value="Unassembled WGS sequence"/>
</dbReference>
<evidence type="ECO:0000256" key="1">
    <source>
        <dbReference type="SAM" id="Phobius"/>
    </source>
</evidence>
<proteinExistence type="predicted"/>
<accession>G4ZKB5</accession>
<keyword evidence="3" id="KW-1185">Reference proteome</keyword>
<feature type="transmembrane region" description="Helical" evidence="1">
    <location>
        <begin position="164"/>
        <end position="181"/>
    </location>
</feature>
<gene>
    <name evidence="2" type="ORF">PHYSODRAFT_507766</name>
</gene>
<sequence>MTSVSPTTSGVQLSLRPVSRGVLYFKAIRRWLRRVAGRLPGGYTIAKLDTFDGFRAEVTPSRVLSILLLTPAPCFLLNISIESIPLADPATGFRGSLNFQIRSYLSLMFMTGMPMFMKITSIPEMSTASWKFVLAYGMITAAVAIVHNSVVSVVAGIFPLPFAQFAPAGPIVIVGFLLSRLL</sequence>
<dbReference type="KEGG" id="psoj:PHYSODRAFT_507766"/>
<dbReference type="AlphaFoldDB" id="G4ZKB5"/>
<keyword evidence="1" id="KW-0472">Membrane</keyword>
<dbReference type="EMBL" id="JH159155">
    <property type="protein sequence ID" value="EGZ15231.1"/>
    <property type="molecule type" value="Genomic_DNA"/>
</dbReference>
<dbReference type="GeneID" id="20658793"/>
<evidence type="ECO:0000313" key="3">
    <source>
        <dbReference type="Proteomes" id="UP000002640"/>
    </source>
</evidence>
<feature type="transmembrane region" description="Helical" evidence="1">
    <location>
        <begin position="63"/>
        <end position="81"/>
    </location>
</feature>
<dbReference type="InParanoid" id="G4ZKB5"/>
<keyword evidence="1" id="KW-1133">Transmembrane helix</keyword>
<evidence type="ECO:0000313" key="2">
    <source>
        <dbReference type="EMBL" id="EGZ15231.1"/>
    </source>
</evidence>
<name>G4ZKB5_PHYSP</name>
<keyword evidence="1" id="KW-0812">Transmembrane</keyword>
<feature type="transmembrane region" description="Helical" evidence="1">
    <location>
        <begin position="101"/>
        <end position="120"/>
    </location>
</feature>
<protein>
    <submittedName>
        <fullName evidence="2">Uncharacterized protein</fullName>
    </submittedName>
</protein>
<reference evidence="2 3" key="1">
    <citation type="journal article" date="2006" name="Science">
        <title>Phytophthora genome sequences uncover evolutionary origins and mechanisms of pathogenesis.</title>
        <authorList>
            <person name="Tyler B.M."/>
            <person name="Tripathy S."/>
            <person name="Zhang X."/>
            <person name="Dehal P."/>
            <person name="Jiang R.H."/>
            <person name="Aerts A."/>
            <person name="Arredondo F.D."/>
            <person name="Baxter L."/>
            <person name="Bensasson D."/>
            <person name="Beynon J.L."/>
            <person name="Chapman J."/>
            <person name="Damasceno C.M."/>
            <person name="Dorrance A.E."/>
            <person name="Dou D."/>
            <person name="Dickerman A.W."/>
            <person name="Dubchak I.L."/>
            <person name="Garbelotto M."/>
            <person name="Gijzen M."/>
            <person name="Gordon S.G."/>
            <person name="Govers F."/>
            <person name="Grunwald N.J."/>
            <person name="Huang W."/>
            <person name="Ivors K.L."/>
            <person name="Jones R.W."/>
            <person name="Kamoun S."/>
            <person name="Krampis K."/>
            <person name="Lamour K.H."/>
            <person name="Lee M.K."/>
            <person name="McDonald W.H."/>
            <person name="Medina M."/>
            <person name="Meijer H.J."/>
            <person name="Nordberg E.K."/>
            <person name="Maclean D.J."/>
            <person name="Ospina-Giraldo M.D."/>
            <person name="Morris P.F."/>
            <person name="Phuntumart V."/>
            <person name="Putnam N.H."/>
            <person name="Rash S."/>
            <person name="Rose J.K."/>
            <person name="Sakihama Y."/>
            <person name="Salamov A.A."/>
            <person name="Savidor A."/>
            <person name="Scheuring C.F."/>
            <person name="Smith B.M."/>
            <person name="Sobral B.W."/>
            <person name="Terry A."/>
            <person name="Torto-Alalibo T.A."/>
            <person name="Win J."/>
            <person name="Xu Z."/>
            <person name="Zhang H."/>
            <person name="Grigoriev I.V."/>
            <person name="Rokhsar D.S."/>
            <person name="Boore J.L."/>
        </authorList>
    </citation>
    <scope>NUCLEOTIDE SEQUENCE [LARGE SCALE GENOMIC DNA]</scope>
    <source>
        <strain evidence="2 3">P6497</strain>
    </source>
</reference>
<organism evidence="2 3">
    <name type="scientific">Phytophthora sojae (strain P6497)</name>
    <name type="common">Soybean stem and root rot agent</name>
    <name type="synonym">Phytophthora megasperma f. sp. glycines</name>
    <dbReference type="NCBI Taxonomy" id="1094619"/>
    <lineage>
        <taxon>Eukaryota</taxon>
        <taxon>Sar</taxon>
        <taxon>Stramenopiles</taxon>
        <taxon>Oomycota</taxon>
        <taxon>Peronosporomycetes</taxon>
        <taxon>Peronosporales</taxon>
        <taxon>Peronosporaceae</taxon>
        <taxon>Phytophthora</taxon>
    </lineage>
</organism>
<dbReference type="RefSeq" id="XP_009528980.1">
    <property type="nucleotide sequence ID" value="XM_009530685.1"/>
</dbReference>
<feature type="transmembrane region" description="Helical" evidence="1">
    <location>
        <begin position="132"/>
        <end position="158"/>
    </location>
</feature>
<feature type="non-terminal residue" evidence="2">
    <location>
        <position position="182"/>
    </location>
</feature>